<dbReference type="CDD" id="cd00093">
    <property type="entry name" value="HTH_XRE"/>
    <property type="match status" value="1"/>
</dbReference>
<dbReference type="KEGG" id="mtw:CQW49_16490"/>
<organism evidence="2 3">
    <name type="scientific">Methylosinus trichosporium (strain ATCC 35070 / NCIMB 11131 / UNIQEM 75 / OB3b)</name>
    <dbReference type="NCBI Taxonomy" id="595536"/>
    <lineage>
        <taxon>Bacteria</taxon>
        <taxon>Pseudomonadati</taxon>
        <taxon>Pseudomonadota</taxon>
        <taxon>Alphaproteobacteria</taxon>
        <taxon>Hyphomicrobiales</taxon>
        <taxon>Methylocystaceae</taxon>
        <taxon>Methylosinus</taxon>
    </lineage>
</organism>
<dbReference type="GO" id="GO:0003677">
    <property type="term" value="F:DNA binding"/>
    <property type="evidence" value="ECO:0007669"/>
    <property type="project" value="InterPro"/>
</dbReference>
<feature type="domain" description="HTH cro/C1-type" evidence="1">
    <location>
        <begin position="7"/>
        <end position="60"/>
    </location>
</feature>
<dbReference type="InterPro" id="IPR001387">
    <property type="entry name" value="Cro/C1-type_HTH"/>
</dbReference>
<proteinExistence type="predicted"/>
<dbReference type="Pfam" id="PF01381">
    <property type="entry name" value="HTH_3"/>
    <property type="match status" value="1"/>
</dbReference>
<evidence type="ECO:0000259" key="1">
    <source>
        <dbReference type="PROSITE" id="PS50943"/>
    </source>
</evidence>
<dbReference type="Proteomes" id="UP000230709">
    <property type="component" value="Chromosome"/>
</dbReference>
<dbReference type="SUPFAM" id="SSF47413">
    <property type="entry name" value="lambda repressor-like DNA-binding domains"/>
    <property type="match status" value="1"/>
</dbReference>
<dbReference type="RefSeq" id="WP_040566392.1">
    <property type="nucleotide sequence ID" value="NZ_CP023737.1"/>
</dbReference>
<gene>
    <name evidence="2" type="ORF">CQW49_16490</name>
</gene>
<protein>
    <submittedName>
        <fullName evidence="2">Transcriptional regulator</fullName>
    </submittedName>
</protein>
<evidence type="ECO:0000313" key="3">
    <source>
        <dbReference type="Proteomes" id="UP000230709"/>
    </source>
</evidence>
<sequence>MTPGQCRAARAFLDISQPELASAASVGVSTVRDFEAGRRQPMANNLKAIQAELERRGVRFVGEADSKTCGVLFGESGKSATAQD</sequence>
<dbReference type="EMBL" id="CP023737">
    <property type="protein sequence ID" value="ATQ69299.1"/>
    <property type="molecule type" value="Genomic_DNA"/>
</dbReference>
<evidence type="ECO:0000313" key="2">
    <source>
        <dbReference type="EMBL" id="ATQ69299.1"/>
    </source>
</evidence>
<reference evidence="3" key="1">
    <citation type="submission" date="2017-10" db="EMBL/GenBank/DDBJ databases">
        <title>Completed PacBio SMRT sequence of Methylosinus trichosporium OB3b reveals presence of a third large plasmid.</title>
        <authorList>
            <person name="Charles T.C."/>
            <person name="Lynch M.D.J."/>
            <person name="Heil J.R."/>
            <person name="Cheng J."/>
        </authorList>
    </citation>
    <scope>NUCLEOTIDE SEQUENCE [LARGE SCALE GENOMIC DNA]</scope>
    <source>
        <strain evidence="3">OB3b</strain>
    </source>
</reference>
<name>A0A2D2D356_METT3</name>
<dbReference type="InterPro" id="IPR010982">
    <property type="entry name" value="Lambda_DNA-bd_dom_sf"/>
</dbReference>
<keyword evidence="3" id="KW-1185">Reference proteome</keyword>
<dbReference type="PROSITE" id="PS50943">
    <property type="entry name" value="HTH_CROC1"/>
    <property type="match status" value="1"/>
</dbReference>
<dbReference type="Gene3D" id="1.10.260.40">
    <property type="entry name" value="lambda repressor-like DNA-binding domains"/>
    <property type="match status" value="1"/>
</dbReference>
<dbReference type="AlphaFoldDB" id="A0A2D2D356"/>
<accession>A0A2D2D356</accession>